<dbReference type="STRING" id="7994.ENSAMXP00000047614"/>
<keyword evidence="12" id="KW-0539">Nucleus</keyword>
<sequence length="999" mass="112585">MTAASLRIGDQLILEEDYDENYIPSEQEIHEYAREIGIDPDREPELLWLAREGIVAPLPPEWKPCQDVTGDVYYFNFSTGQSTWDHPCDEQYRHMVTQERERAQSRPNRTAPAASGSAPSPAPAAFKKDKEKKKKKDKKEKKKEKKKSEQEVLKAPGAHAQSAAAGESQGRDRMSRKGRNKKSEAGQDASRAFQPGLILLSAHLPAHLPPSLSASVTSTPPITALSTTSHMVTSLIPTKKDLRQKDSIAAFIQALEGAVGTVSPVCQHLEHYKPIYFPIPTSTPARPLQQEEREGASEQNVDETETMRQSRLKALGPLAPLGSLAPLRGVSDAPVPALRGSLGSGAGLQPLKTPFGGMVSGVSSSLLRGREGEKPSLAPPIFQSDQEEDEVDEEQERESVHESLRGSSRLLQNLHLDLNALGDGLQYEDSEVSGTGPAEERTEPELQDLALSGDHSPEPPSQDSFRGRHISSKPPGSSRDCSSADVFPPSSRDEELPHKEEDKENKTRDEEKDEREEEDCGERDEEYVNREEDWESQREEKTEKGDEATEGSEGGKQWTGEHADEGKKESDDEILEEIGEEVDREGSEEGEGDELEKRNESDASKTVERFVDKKGASGSERSLKDEDESKGGEEERKEGAKMKDEPMILDKSEKDESDEEVLERFGEKQEESQADDHKEKDESEGGEEELSKEERKMDKNMLKTSEESESEIIERFGEKQDESGAEDYKEKDEKNETEGGEEDVSKKERKMDKDTLEISEGCESDEIIERFGEKQQQKEESRASKDVEEKRDVEKVEKQKTMESSEVDDSDGVLERFGENQEKSKTDEPQDKDASLKPEGKEDYQQAKETEKDESEEIIERFGDSGAEDLVEEDKKEDSTKEAETMDEEKKDVGVLICKESKEFEQDSEEELERYLHSLEKEQQSEHMESEDADEVMKGQTQGQDRVSEEKVENSDDLEKEEVIRKNEKKESEEQVERFAQSWTMRKRGQMKEKRATNR</sequence>
<dbReference type="InParanoid" id="A0A3B1K1W1"/>
<dbReference type="InterPro" id="IPR053233">
    <property type="entry name" value="ABRA-related"/>
</dbReference>
<dbReference type="PROSITE" id="PS50020">
    <property type="entry name" value="WW_DOMAIN_2"/>
    <property type="match status" value="1"/>
</dbReference>
<comment type="subcellular location">
    <subcellularLocation>
        <location evidence="1">Cytoplasm</location>
        <location evidence="1">Cytoskeleton</location>
        <location evidence="1">Microtubule organizing center</location>
        <location evidence="1">Centrosome</location>
        <location evidence="1">Centriole</location>
    </subcellularLocation>
    <subcellularLocation>
        <location evidence="2">Nucleus</location>
    </subcellularLocation>
</comment>
<keyword evidence="4" id="KW-0597">Phosphoprotein</keyword>
<dbReference type="GO" id="GO:0005814">
    <property type="term" value="C:centriole"/>
    <property type="evidence" value="ECO:0007669"/>
    <property type="project" value="UniProtKB-SubCell"/>
</dbReference>
<reference evidence="20" key="1">
    <citation type="submission" date="2013-03" db="EMBL/GenBank/DDBJ databases">
        <authorList>
            <person name="Jeffery W."/>
            <person name="Warren W."/>
            <person name="Wilson R.K."/>
        </authorList>
    </citation>
    <scope>NUCLEOTIDE SEQUENCE</scope>
    <source>
        <strain evidence="20">female</strain>
    </source>
</reference>
<keyword evidence="3" id="KW-0963">Cytoplasm</keyword>
<feature type="region of interest" description="Disordered" evidence="17">
    <location>
        <begin position="920"/>
        <end position="999"/>
    </location>
</feature>
<proteinExistence type="predicted"/>
<evidence type="ECO:0000259" key="18">
    <source>
        <dbReference type="PROSITE" id="PS50020"/>
    </source>
</evidence>
<feature type="region of interest" description="Disordered" evidence="17">
    <location>
        <begin position="284"/>
        <end position="304"/>
    </location>
</feature>
<evidence type="ECO:0000256" key="16">
    <source>
        <dbReference type="ARBA" id="ARBA00067900"/>
    </source>
</evidence>
<dbReference type="InterPro" id="IPR001202">
    <property type="entry name" value="WW_dom"/>
</dbReference>
<feature type="compositionally biased region" description="Basic and acidic residues" evidence="17">
    <location>
        <begin position="920"/>
        <end position="930"/>
    </location>
</feature>
<dbReference type="SMART" id="SM00456">
    <property type="entry name" value="WW"/>
    <property type="match status" value="1"/>
</dbReference>
<dbReference type="GeneTree" id="ENSGT00950000183078"/>
<evidence type="ECO:0000256" key="15">
    <source>
        <dbReference type="ARBA" id="ARBA00061715"/>
    </source>
</evidence>
<feature type="compositionally biased region" description="Basic and acidic residues" evidence="17">
    <location>
        <begin position="813"/>
        <end position="851"/>
    </location>
</feature>
<feature type="region of interest" description="Disordered" evidence="17">
    <location>
        <begin position="425"/>
        <end position="894"/>
    </location>
</feature>
<feature type="compositionally biased region" description="Basic residues" evidence="17">
    <location>
        <begin position="130"/>
        <end position="145"/>
    </location>
</feature>
<keyword evidence="10" id="KW-0234">DNA repair</keyword>
<dbReference type="AlphaFoldDB" id="A0A3B1K1W1"/>
<evidence type="ECO:0000256" key="17">
    <source>
        <dbReference type="SAM" id="MobiDB-lite"/>
    </source>
</evidence>
<dbReference type="Proteomes" id="UP000018467">
    <property type="component" value="Unassembled WGS sequence"/>
</dbReference>
<keyword evidence="13" id="KW-0131">Cell cycle</keyword>
<keyword evidence="9" id="KW-0175">Coiled coil</keyword>
<evidence type="ECO:0000256" key="12">
    <source>
        <dbReference type="ARBA" id="ARBA00023242"/>
    </source>
</evidence>
<evidence type="ECO:0000256" key="8">
    <source>
        <dbReference type="ARBA" id="ARBA00022794"/>
    </source>
</evidence>
<evidence type="ECO:0000313" key="19">
    <source>
        <dbReference type="Ensembl" id="ENSAMXP00000047614.1"/>
    </source>
</evidence>
<feature type="compositionally biased region" description="Basic and acidic residues" evidence="17">
    <location>
        <begin position="873"/>
        <end position="894"/>
    </location>
</feature>
<evidence type="ECO:0000256" key="11">
    <source>
        <dbReference type="ARBA" id="ARBA00023212"/>
    </source>
</evidence>
<feature type="compositionally biased region" description="Basic and acidic residues" evidence="17">
    <location>
        <begin position="961"/>
        <end position="977"/>
    </location>
</feature>
<comment type="subunit">
    <text evidence="15">Interacts (via N-terminus) with ATRIP. Interacts with ATM, ATR and MDC1. Interacts with XPA (via N-terminus) upon UV irradiation. Interacts with CEP83, CCDC92, TTBK2, DVL3, NPHP3 and weakly with NPHP4. Interacts with DZIP1.</text>
</comment>
<feature type="compositionally biased region" description="Basic and acidic residues" evidence="17">
    <location>
        <begin position="169"/>
        <end position="185"/>
    </location>
</feature>
<dbReference type="GO" id="GO:0097539">
    <property type="term" value="C:ciliary transition fiber"/>
    <property type="evidence" value="ECO:0007669"/>
    <property type="project" value="UniProtKB-ARBA"/>
</dbReference>
<dbReference type="GO" id="GO:0030030">
    <property type="term" value="P:cell projection organization"/>
    <property type="evidence" value="ECO:0007669"/>
    <property type="project" value="UniProtKB-KW"/>
</dbReference>
<evidence type="ECO:0000256" key="2">
    <source>
        <dbReference type="ARBA" id="ARBA00004123"/>
    </source>
</evidence>
<evidence type="ECO:0000313" key="20">
    <source>
        <dbReference type="Proteomes" id="UP000018467"/>
    </source>
</evidence>
<dbReference type="SUPFAM" id="SSF51045">
    <property type="entry name" value="WW domain"/>
    <property type="match status" value="1"/>
</dbReference>
<dbReference type="CDD" id="cd00201">
    <property type="entry name" value="WW"/>
    <property type="match status" value="1"/>
</dbReference>
<feature type="compositionally biased region" description="Basic and acidic residues" evidence="17">
    <location>
        <begin position="559"/>
        <end position="570"/>
    </location>
</feature>
<feature type="region of interest" description="Disordered" evidence="17">
    <location>
        <begin position="97"/>
        <end position="189"/>
    </location>
</feature>
<keyword evidence="11" id="KW-0206">Cytoskeleton</keyword>
<feature type="domain" description="WW" evidence="18">
    <location>
        <begin position="56"/>
        <end position="89"/>
    </location>
</feature>
<feature type="compositionally biased region" description="Basic and acidic residues" evidence="17">
    <location>
        <begin position="526"/>
        <end position="547"/>
    </location>
</feature>
<feature type="compositionally biased region" description="Acidic residues" evidence="17">
    <location>
        <begin position="385"/>
        <end position="396"/>
    </location>
</feature>
<accession>A0A3B1K1W1</accession>
<organism evidence="19 20">
    <name type="scientific">Astyanax mexicanus</name>
    <name type="common">Blind cave fish</name>
    <name type="synonym">Astyanax fasciatus mexicanus</name>
    <dbReference type="NCBI Taxonomy" id="7994"/>
    <lineage>
        <taxon>Eukaryota</taxon>
        <taxon>Metazoa</taxon>
        <taxon>Chordata</taxon>
        <taxon>Craniata</taxon>
        <taxon>Vertebrata</taxon>
        <taxon>Euteleostomi</taxon>
        <taxon>Actinopterygii</taxon>
        <taxon>Neopterygii</taxon>
        <taxon>Teleostei</taxon>
        <taxon>Ostariophysi</taxon>
        <taxon>Characiformes</taxon>
        <taxon>Characoidei</taxon>
        <taxon>Acestrorhamphidae</taxon>
        <taxon>Acestrorhamphinae</taxon>
        <taxon>Astyanax</taxon>
    </lineage>
</organism>
<evidence type="ECO:0000256" key="13">
    <source>
        <dbReference type="ARBA" id="ARBA00023306"/>
    </source>
</evidence>
<evidence type="ECO:0000256" key="5">
    <source>
        <dbReference type="ARBA" id="ARBA00022618"/>
    </source>
</evidence>
<reference evidence="19" key="3">
    <citation type="submission" date="2025-08" db="UniProtKB">
        <authorList>
            <consortium name="Ensembl"/>
        </authorList>
    </citation>
    <scope>IDENTIFICATION</scope>
</reference>
<dbReference type="Pfam" id="PF00397">
    <property type="entry name" value="WW"/>
    <property type="match status" value="1"/>
</dbReference>
<reference evidence="20" key="2">
    <citation type="journal article" date="2014" name="Nat. Commun.">
        <title>The cavefish genome reveals candidate genes for eye loss.</title>
        <authorList>
            <person name="McGaugh S.E."/>
            <person name="Gross J.B."/>
            <person name="Aken B."/>
            <person name="Blin M."/>
            <person name="Borowsky R."/>
            <person name="Chalopin D."/>
            <person name="Hinaux H."/>
            <person name="Jeffery W.R."/>
            <person name="Keene A."/>
            <person name="Ma L."/>
            <person name="Minx P."/>
            <person name="Murphy D."/>
            <person name="O'Quin K.E."/>
            <person name="Retaux S."/>
            <person name="Rohner N."/>
            <person name="Searle S.M."/>
            <person name="Stahl B.A."/>
            <person name="Tabin C."/>
            <person name="Volff J.N."/>
            <person name="Yoshizawa M."/>
            <person name="Warren W.C."/>
        </authorList>
    </citation>
    <scope>NUCLEOTIDE SEQUENCE [LARGE SCALE GENOMIC DNA]</scope>
    <source>
        <strain evidence="20">female</strain>
    </source>
</reference>
<dbReference type="Gene3D" id="3.30.1470.10">
    <property type="entry name" value="Photosystem I PsaD, reaction center subunit II"/>
    <property type="match status" value="1"/>
</dbReference>
<dbReference type="GO" id="GO:0005634">
    <property type="term" value="C:nucleus"/>
    <property type="evidence" value="ECO:0007669"/>
    <property type="project" value="UniProtKB-SubCell"/>
</dbReference>
<evidence type="ECO:0000256" key="1">
    <source>
        <dbReference type="ARBA" id="ARBA00004114"/>
    </source>
</evidence>
<dbReference type="FunFam" id="3.30.1470.10:FF:000001">
    <property type="entry name" value="Centrosomal protein of 164 kDa"/>
    <property type="match status" value="1"/>
</dbReference>
<keyword evidence="7" id="KW-0498">Mitosis</keyword>
<dbReference type="GO" id="GO:0006281">
    <property type="term" value="P:DNA repair"/>
    <property type="evidence" value="ECO:0007669"/>
    <property type="project" value="UniProtKB-KW"/>
</dbReference>
<evidence type="ECO:0000256" key="6">
    <source>
        <dbReference type="ARBA" id="ARBA00022763"/>
    </source>
</evidence>
<dbReference type="PROSITE" id="PS01159">
    <property type="entry name" value="WW_DOMAIN_1"/>
    <property type="match status" value="1"/>
</dbReference>
<feature type="region of interest" description="Disordered" evidence="17">
    <location>
        <begin position="366"/>
        <end position="405"/>
    </location>
</feature>
<evidence type="ECO:0000256" key="10">
    <source>
        <dbReference type="ARBA" id="ARBA00023204"/>
    </source>
</evidence>
<feature type="compositionally biased region" description="Acidic residues" evidence="17">
    <location>
        <begin position="511"/>
        <end position="525"/>
    </location>
</feature>
<feature type="compositionally biased region" description="Basic and acidic residues" evidence="17">
    <location>
        <begin position="767"/>
        <end position="803"/>
    </location>
</feature>
<dbReference type="PANTHER" id="PTHR21715">
    <property type="entry name" value="RH04127P"/>
    <property type="match status" value="1"/>
</dbReference>
<dbReference type="GO" id="GO:0051301">
    <property type="term" value="P:cell division"/>
    <property type="evidence" value="ECO:0007669"/>
    <property type="project" value="UniProtKB-KW"/>
</dbReference>
<feature type="compositionally biased region" description="Basic and acidic residues" evidence="17">
    <location>
        <begin position="595"/>
        <end position="654"/>
    </location>
</feature>
<name>A0A3B1K1W1_ASTMX</name>
<feature type="compositionally biased region" description="Basic and acidic residues" evidence="17">
    <location>
        <begin position="491"/>
        <end position="510"/>
    </location>
</feature>
<dbReference type="Ensembl" id="ENSAMXT00000031482.1">
    <property type="protein sequence ID" value="ENSAMXP00000047614.1"/>
    <property type="gene ID" value="ENSAMXG00000035352.1"/>
</dbReference>
<keyword evidence="20" id="KW-1185">Reference proteome</keyword>
<comment type="function">
    <text evidence="14">Plays a role in microtubule organization and/or maintenance for the formation of primary cilia (PC), a microtubule-based structure that protrudes from the surface of epithelial cells. Plays a critical role in G2/M checkpoint and nuclear divisions. A key player in the DNA damage-activated ATR/ATM signaling cascade since it is required for the proper phosphorylation of H2AX, RPA, CHEK2 and CHEK1. Plays a critical role in chromosome segregation, acting as a mediator required for the maintenance of genomic stability through modulation of MDC1, RPA and CHEK1.</text>
</comment>
<dbReference type="Bgee" id="ENSAMXG00000035352">
    <property type="expression patterns" value="Expressed in olfactory epithelium and 14 other cell types or tissues"/>
</dbReference>
<feature type="compositionally biased region" description="Low complexity" evidence="17">
    <location>
        <begin position="111"/>
        <end position="125"/>
    </location>
</feature>
<protein>
    <recommendedName>
        <fullName evidence="16">Centrosomal protein of 164 kDa</fullName>
    </recommendedName>
</protein>
<dbReference type="InterPro" id="IPR036020">
    <property type="entry name" value="WW_dom_sf"/>
</dbReference>
<keyword evidence="5" id="KW-0132">Cell division</keyword>
<dbReference type="PANTHER" id="PTHR21715:SF0">
    <property type="entry name" value="RH04127P"/>
    <property type="match status" value="1"/>
</dbReference>
<evidence type="ECO:0000256" key="14">
    <source>
        <dbReference type="ARBA" id="ARBA00056906"/>
    </source>
</evidence>
<evidence type="ECO:0000256" key="3">
    <source>
        <dbReference type="ARBA" id="ARBA00022490"/>
    </source>
</evidence>
<feature type="compositionally biased region" description="Acidic residues" evidence="17">
    <location>
        <begin position="571"/>
        <end position="594"/>
    </location>
</feature>
<keyword evidence="8" id="KW-0970">Cilium biogenesis/degradation</keyword>
<feature type="compositionally biased region" description="Basic and acidic residues" evidence="17">
    <location>
        <begin position="692"/>
        <end position="756"/>
    </location>
</feature>
<evidence type="ECO:0000256" key="4">
    <source>
        <dbReference type="ARBA" id="ARBA00022553"/>
    </source>
</evidence>
<feature type="compositionally biased region" description="Low complexity" evidence="17">
    <location>
        <begin position="155"/>
        <end position="168"/>
    </location>
</feature>
<feature type="compositionally biased region" description="Basic and acidic residues" evidence="17">
    <location>
        <begin position="662"/>
        <end position="683"/>
    </location>
</feature>
<evidence type="ECO:0000256" key="9">
    <source>
        <dbReference type="ARBA" id="ARBA00023054"/>
    </source>
</evidence>
<keyword evidence="6" id="KW-0227">DNA damage</keyword>
<evidence type="ECO:0000256" key="7">
    <source>
        <dbReference type="ARBA" id="ARBA00022776"/>
    </source>
</evidence>
<feature type="compositionally biased region" description="Basic and acidic residues" evidence="17">
    <location>
        <begin position="990"/>
        <end position="999"/>
    </location>
</feature>
<reference evidence="19" key="4">
    <citation type="submission" date="2025-09" db="UniProtKB">
        <authorList>
            <consortium name="Ensembl"/>
        </authorList>
    </citation>
    <scope>IDENTIFICATION</scope>
</reference>